<comment type="caution">
    <text evidence="2">The sequence shown here is derived from an EMBL/GenBank/DDBJ whole genome shotgun (WGS) entry which is preliminary data.</text>
</comment>
<proteinExistence type="predicted"/>
<evidence type="ECO:0000313" key="3">
    <source>
        <dbReference type="Proteomes" id="UP001314170"/>
    </source>
</evidence>
<dbReference type="Proteomes" id="UP001314170">
    <property type="component" value="Unassembled WGS sequence"/>
</dbReference>
<name>A0AAV1S8I8_9ROSI</name>
<evidence type="ECO:0000256" key="1">
    <source>
        <dbReference type="SAM" id="Phobius"/>
    </source>
</evidence>
<feature type="transmembrane region" description="Helical" evidence="1">
    <location>
        <begin position="87"/>
        <end position="108"/>
    </location>
</feature>
<gene>
    <name evidence="2" type="ORF">DCAF_LOCUS19887</name>
</gene>
<dbReference type="AlphaFoldDB" id="A0AAV1S8I8"/>
<accession>A0AAV1S8I8</accession>
<dbReference type="EMBL" id="CAWUPB010001173">
    <property type="protein sequence ID" value="CAK7347203.1"/>
    <property type="molecule type" value="Genomic_DNA"/>
</dbReference>
<protein>
    <submittedName>
        <fullName evidence="2">Uncharacterized protein</fullName>
    </submittedName>
</protein>
<evidence type="ECO:0000313" key="2">
    <source>
        <dbReference type="EMBL" id="CAK7347203.1"/>
    </source>
</evidence>
<organism evidence="2 3">
    <name type="scientific">Dovyalis caffra</name>
    <dbReference type="NCBI Taxonomy" id="77055"/>
    <lineage>
        <taxon>Eukaryota</taxon>
        <taxon>Viridiplantae</taxon>
        <taxon>Streptophyta</taxon>
        <taxon>Embryophyta</taxon>
        <taxon>Tracheophyta</taxon>
        <taxon>Spermatophyta</taxon>
        <taxon>Magnoliopsida</taxon>
        <taxon>eudicotyledons</taxon>
        <taxon>Gunneridae</taxon>
        <taxon>Pentapetalae</taxon>
        <taxon>rosids</taxon>
        <taxon>fabids</taxon>
        <taxon>Malpighiales</taxon>
        <taxon>Salicaceae</taxon>
        <taxon>Flacourtieae</taxon>
        <taxon>Dovyalis</taxon>
    </lineage>
</organism>
<keyword evidence="1" id="KW-0812">Transmembrane</keyword>
<keyword evidence="1" id="KW-1133">Transmembrane helix</keyword>
<keyword evidence="1" id="KW-0472">Membrane</keyword>
<keyword evidence="3" id="KW-1185">Reference proteome</keyword>
<reference evidence="2 3" key="1">
    <citation type="submission" date="2024-01" db="EMBL/GenBank/DDBJ databases">
        <authorList>
            <person name="Waweru B."/>
        </authorList>
    </citation>
    <scope>NUCLEOTIDE SEQUENCE [LARGE SCALE GENOMIC DNA]</scope>
</reference>
<feature type="transmembrane region" description="Helical" evidence="1">
    <location>
        <begin position="36"/>
        <end position="61"/>
    </location>
</feature>
<dbReference type="PANTHER" id="PTHR11206">
    <property type="entry name" value="MULTIDRUG RESISTANCE PROTEIN"/>
    <property type="match status" value="1"/>
</dbReference>
<sequence>MGVLDANAQQQEQREVHLSSGVSSMIKETWLESKKIWQIAGLSIFSHLAMFSMTVITQSFAGHLGDLSLTVCVANELGAGNAKGAKFATIVSLLISLVVGLFLAGIHYSAQLHTAEFFQGIWAGMISETVVQTLRFDNNTRYGLQAKKAKIHITKEAAST</sequence>